<dbReference type="InterPro" id="IPR039426">
    <property type="entry name" value="TonB-dep_rcpt-like"/>
</dbReference>
<feature type="chain" id="PRO_5038478394" description="TonB-dependent receptor" evidence="15">
    <location>
        <begin position="26"/>
        <end position="675"/>
    </location>
</feature>
<proteinExistence type="inferred from homology"/>
<protein>
    <recommendedName>
        <fullName evidence="19">TonB-dependent receptor</fullName>
    </recommendedName>
</protein>
<evidence type="ECO:0000256" key="1">
    <source>
        <dbReference type="ARBA" id="ARBA00004571"/>
    </source>
</evidence>
<dbReference type="Pfam" id="PF00593">
    <property type="entry name" value="TonB_dep_Rec_b-barrel"/>
    <property type="match status" value="1"/>
</dbReference>
<evidence type="ECO:0000256" key="6">
    <source>
        <dbReference type="ARBA" id="ARBA00022692"/>
    </source>
</evidence>
<dbReference type="Pfam" id="PF07715">
    <property type="entry name" value="Plug"/>
    <property type="match status" value="1"/>
</dbReference>
<keyword evidence="10 14" id="KW-0798">TonB box</keyword>
<keyword evidence="7 15" id="KW-0732">Signal</keyword>
<dbReference type="GO" id="GO:0015344">
    <property type="term" value="F:siderophore uptake transmembrane transporter activity"/>
    <property type="evidence" value="ECO:0007669"/>
    <property type="project" value="TreeGrafter"/>
</dbReference>
<evidence type="ECO:0000313" key="18">
    <source>
        <dbReference type="EMBL" id="SCM83240.1"/>
    </source>
</evidence>
<evidence type="ECO:0000256" key="15">
    <source>
        <dbReference type="SAM" id="SignalP"/>
    </source>
</evidence>
<evidence type="ECO:0000256" key="7">
    <source>
        <dbReference type="ARBA" id="ARBA00022729"/>
    </source>
</evidence>
<dbReference type="GO" id="GO:0038023">
    <property type="term" value="F:signaling receptor activity"/>
    <property type="evidence" value="ECO:0007669"/>
    <property type="project" value="InterPro"/>
</dbReference>
<comment type="similarity">
    <text evidence="2 13 14">Belongs to the TonB-dependent receptor family.</text>
</comment>
<evidence type="ECO:0000256" key="11">
    <source>
        <dbReference type="ARBA" id="ARBA00023136"/>
    </source>
</evidence>
<dbReference type="InterPro" id="IPR000531">
    <property type="entry name" value="Beta-barrel_TonB"/>
</dbReference>
<feature type="domain" description="TonB-dependent receptor plug" evidence="17">
    <location>
        <begin position="47"/>
        <end position="158"/>
    </location>
</feature>
<keyword evidence="3 13" id="KW-0813">Transport</keyword>
<dbReference type="InterPro" id="IPR010105">
    <property type="entry name" value="TonB_sidphr_rcpt"/>
</dbReference>
<name>A0A212M0H9_9FIRM</name>
<dbReference type="GO" id="GO:0009279">
    <property type="term" value="C:cell outer membrane"/>
    <property type="evidence" value="ECO:0007669"/>
    <property type="project" value="UniProtKB-SubCell"/>
</dbReference>
<feature type="signal peptide" evidence="15">
    <location>
        <begin position="1"/>
        <end position="25"/>
    </location>
</feature>
<accession>A0A212M0H9</accession>
<dbReference type="Gene3D" id="2.170.130.10">
    <property type="entry name" value="TonB-dependent receptor, plug domain"/>
    <property type="match status" value="1"/>
</dbReference>
<evidence type="ECO:0000256" key="5">
    <source>
        <dbReference type="ARBA" id="ARBA00022496"/>
    </source>
</evidence>
<dbReference type="GO" id="GO:0015891">
    <property type="term" value="P:siderophore transport"/>
    <property type="evidence" value="ECO:0007669"/>
    <property type="project" value="InterPro"/>
</dbReference>
<evidence type="ECO:0000256" key="3">
    <source>
        <dbReference type="ARBA" id="ARBA00022448"/>
    </source>
</evidence>
<dbReference type="PROSITE" id="PS52016">
    <property type="entry name" value="TONB_DEPENDENT_REC_3"/>
    <property type="match status" value="1"/>
</dbReference>
<keyword evidence="5" id="KW-0410">Iron transport</keyword>
<evidence type="ECO:0000259" key="16">
    <source>
        <dbReference type="Pfam" id="PF00593"/>
    </source>
</evidence>
<dbReference type="PANTHER" id="PTHR32552:SF68">
    <property type="entry name" value="FERRICHROME OUTER MEMBRANE TRANSPORTER_PHAGE RECEPTOR"/>
    <property type="match status" value="1"/>
</dbReference>
<keyword evidence="6 13" id="KW-0812">Transmembrane</keyword>
<dbReference type="AlphaFoldDB" id="A0A212M0H9"/>
<evidence type="ECO:0008006" key="19">
    <source>
        <dbReference type="Google" id="ProtNLM"/>
    </source>
</evidence>
<feature type="domain" description="TonB-dependent receptor-like beta-barrel" evidence="16">
    <location>
        <begin position="180"/>
        <end position="639"/>
    </location>
</feature>
<dbReference type="EMBL" id="FMJE01000007">
    <property type="protein sequence ID" value="SCM83240.1"/>
    <property type="molecule type" value="Genomic_DNA"/>
</dbReference>
<dbReference type="SUPFAM" id="SSF56935">
    <property type="entry name" value="Porins"/>
    <property type="match status" value="1"/>
</dbReference>
<dbReference type="CDD" id="cd01347">
    <property type="entry name" value="ligand_gated_channel"/>
    <property type="match status" value="1"/>
</dbReference>
<dbReference type="InterPro" id="IPR037066">
    <property type="entry name" value="Plug_dom_sf"/>
</dbReference>
<keyword evidence="4 13" id="KW-1134">Transmembrane beta strand</keyword>
<keyword evidence="12 13" id="KW-0998">Cell outer membrane</keyword>
<organism evidence="18">
    <name type="scientific">uncultured Sporomusa sp</name>
    <dbReference type="NCBI Taxonomy" id="307249"/>
    <lineage>
        <taxon>Bacteria</taxon>
        <taxon>Bacillati</taxon>
        <taxon>Bacillota</taxon>
        <taxon>Negativicutes</taxon>
        <taxon>Selenomonadales</taxon>
        <taxon>Sporomusaceae</taxon>
        <taxon>Sporomusa</taxon>
        <taxon>environmental samples</taxon>
    </lineage>
</organism>
<comment type="subcellular location">
    <subcellularLocation>
        <location evidence="1 13">Cell outer membrane</location>
        <topology evidence="1 13">Multi-pass membrane protein</topology>
    </subcellularLocation>
</comment>
<evidence type="ECO:0000259" key="17">
    <source>
        <dbReference type="Pfam" id="PF07715"/>
    </source>
</evidence>
<evidence type="ECO:0000256" key="10">
    <source>
        <dbReference type="ARBA" id="ARBA00023077"/>
    </source>
</evidence>
<evidence type="ECO:0000256" key="2">
    <source>
        <dbReference type="ARBA" id="ARBA00009810"/>
    </source>
</evidence>
<keyword evidence="9" id="KW-0406">Ion transport</keyword>
<keyword evidence="8" id="KW-0408">Iron</keyword>
<dbReference type="NCBIfam" id="TIGR01783">
    <property type="entry name" value="TonB-siderophor"/>
    <property type="match status" value="1"/>
</dbReference>
<keyword evidence="11 13" id="KW-0472">Membrane</keyword>
<dbReference type="Gene3D" id="2.40.170.20">
    <property type="entry name" value="TonB-dependent receptor, beta-barrel domain"/>
    <property type="match status" value="1"/>
</dbReference>
<dbReference type="RefSeq" id="WP_288185712.1">
    <property type="nucleotide sequence ID" value="NZ_LT608335.1"/>
</dbReference>
<evidence type="ECO:0000256" key="13">
    <source>
        <dbReference type="PROSITE-ProRule" id="PRU01360"/>
    </source>
</evidence>
<dbReference type="PANTHER" id="PTHR32552">
    <property type="entry name" value="FERRICHROME IRON RECEPTOR-RELATED"/>
    <property type="match status" value="1"/>
</dbReference>
<dbReference type="InterPro" id="IPR036942">
    <property type="entry name" value="Beta-barrel_TonB_sf"/>
</dbReference>
<reference evidence="18" key="1">
    <citation type="submission" date="2016-08" db="EMBL/GenBank/DDBJ databases">
        <authorList>
            <person name="Seilhamer J.J."/>
        </authorList>
    </citation>
    <scope>NUCLEOTIDE SEQUENCE</scope>
    <source>
        <strain evidence="18">86</strain>
    </source>
</reference>
<sequence>MGGKHFKRSWAFAIILSLSNSYCLADENPTFDLDQVVVTATRNEEKIKDVAASVSVITSADIEKSGATNIAEVLKKVSGLFVVDLYGNGNDVRIGLRGFQGVNANQNIQLQIDGIPANDQSQGFSVALSNINLDNIDRIEVVRGPGSALYGSNSMGGVINIITKKGGLDSKTTLTVNSGSFNSRDYAFSRSGQENNLSYALTYRQQEGDGYRRNSDYDNKLFHSRFDIDLGKSQTIELLFDHSDRYFGLPGTLTQDEYDRNPRIASTPDDYRKVKEDRIAIVHNAEIGPDVSLNNKIFYSKVKQNIRMDYDIPPRNEYVYHLNDSDGKTLGIESQLNFKQQIGRTEHAFIAGILYKKEELARDYFYEVMGVARPTSNNTLERRTTAFFVQDHFDLSRQASVTLGLRRDNFDYDYSDHKNTHNNYSSSTDALSPKLAVNYKISDKTSAYASIAKAFKPPSNPKLLFTDKLEPEKAWNYEIGLKSSPNEKVNYSLAVYRMNIENLIVLNPVDLFSSLNAGKGHHQGVEFEIEHMLDANWSAVLNYSYTQAKYDKYSYEDDYGAFHIADGKKIEEVPKQMVVAGLRYDDRRKFQGNLSLRWLDKQYMDPMNTAQLPSYAVVDLGLKNKLDSHMTLSLSILNLFDKKYAENAHFNSDIREYGYLPANGRSVWLGLTHQF</sequence>
<evidence type="ECO:0000256" key="14">
    <source>
        <dbReference type="RuleBase" id="RU003357"/>
    </source>
</evidence>
<dbReference type="InterPro" id="IPR012910">
    <property type="entry name" value="Plug_dom"/>
</dbReference>
<gene>
    <name evidence="18" type="ORF">KL86SPO_70098</name>
</gene>
<evidence type="ECO:0000256" key="12">
    <source>
        <dbReference type="ARBA" id="ARBA00023237"/>
    </source>
</evidence>
<evidence type="ECO:0000256" key="9">
    <source>
        <dbReference type="ARBA" id="ARBA00023065"/>
    </source>
</evidence>
<evidence type="ECO:0000256" key="8">
    <source>
        <dbReference type="ARBA" id="ARBA00023004"/>
    </source>
</evidence>
<evidence type="ECO:0000256" key="4">
    <source>
        <dbReference type="ARBA" id="ARBA00022452"/>
    </source>
</evidence>